<dbReference type="AlphaFoldDB" id="A0A286X7G0"/>
<dbReference type="CTD" id="285852"/>
<keyword evidence="7" id="KW-1133">Transmembrane helix</keyword>
<dbReference type="Pfam" id="PF07686">
    <property type="entry name" value="V-set"/>
    <property type="match status" value="1"/>
</dbReference>
<evidence type="ECO:0000259" key="9">
    <source>
        <dbReference type="PROSITE" id="PS50835"/>
    </source>
</evidence>
<reference evidence="11" key="1">
    <citation type="journal article" date="2011" name="Nature">
        <title>A high-resolution map of human evolutionary constraint using 29 mammals.</title>
        <authorList>
            <person name="Lindblad-Toh K."/>
            <person name="Garber M."/>
            <person name="Zuk O."/>
            <person name="Lin M.F."/>
            <person name="Parker B.J."/>
            <person name="Washietl S."/>
            <person name="Kheradpour P."/>
            <person name="Ernst J."/>
            <person name="Jordan G."/>
            <person name="Mauceli E."/>
            <person name="Ward L.D."/>
            <person name="Lowe C.B."/>
            <person name="Holloway A.K."/>
            <person name="Clamp M."/>
            <person name="Gnerre S."/>
            <person name="Alfoldi J."/>
            <person name="Beal K."/>
            <person name="Chang J."/>
            <person name="Clawson H."/>
            <person name="Cuff J."/>
            <person name="Di Palma F."/>
            <person name="Fitzgerald S."/>
            <person name="Flicek P."/>
            <person name="Guttman M."/>
            <person name="Hubisz M.J."/>
            <person name="Jaffe D.B."/>
            <person name="Jungreis I."/>
            <person name="Kent W.J."/>
            <person name="Kostka D."/>
            <person name="Lara M."/>
            <person name="Martins A.L."/>
            <person name="Massingham T."/>
            <person name="Moltke I."/>
            <person name="Raney B.J."/>
            <person name="Rasmussen M.D."/>
            <person name="Robinson J."/>
            <person name="Stark A."/>
            <person name="Vilella A.J."/>
            <person name="Wen J."/>
            <person name="Xie X."/>
            <person name="Zody M.C."/>
            <person name="Baldwin J."/>
            <person name="Bloom T."/>
            <person name="Chin C.W."/>
            <person name="Heiman D."/>
            <person name="Nicol R."/>
            <person name="Nusbaum C."/>
            <person name="Young S."/>
            <person name="Wilkinson J."/>
            <person name="Worley K.C."/>
            <person name="Kovar C.L."/>
            <person name="Muzny D.M."/>
            <person name="Gibbs R.A."/>
            <person name="Cree A."/>
            <person name="Dihn H.H."/>
            <person name="Fowler G."/>
            <person name="Jhangiani S."/>
            <person name="Joshi V."/>
            <person name="Lee S."/>
            <person name="Lewis L.R."/>
            <person name="Nazareth L.V."/>
            <person name="Okwuonu G."/>
            <person name="Santibanez J."/>
            <person name="Warren W.C."/>
            <person name="Mardis E.R."/>
            <person name="Weinstock G.M."/>
            <person name="Wilson R.K."/>
            <person name="Delehaunty K."/>
            <person name="Dooling D."/>
            <person name="Fronik C."/>
            <person name="Fulton L."/>
            <person name="Fulton B."/>
            <person name="Graves T."/>
            <person name="Minx P."/>
            <person name="Sodergren E."/>
            <person name="Birney E."/>
            <person name="Margulies E.H."/>
            <person name="Herrero J."/>
            <person name="Green E.D."/>
            <person name="Haussler D."/>
            <person name="Siepel A."/>
            <person name="Goldman N."/>
            <person name="Pollard K.S."/>
            <person name="Pedersen J.S."/>
            <person name="Lander E.S."/>
            <person name="Kellis M."/>
        </authorList>
    </citation>
    <scope>NUCLEOTIDE SEQUENCE [LARGE SCALE GENOMIC DNA]</scope>
    <source>
        <strain evidence="11">2N</strain>
    </source>
</reference>
<gene>
    <name evidence="10" type="primary">Treml4</name>
</gene>
<dbReference type="GO" id="GO:0009986">
    <property type="term" value="C:cell surface"/>
    <property type="evidence" value="ECO:0007669"/>
    <property type="project" value="TreeGrafter"/>
</dbReference>
<evidence type="ECO:0000256" key="2">
    <source>
        <dbReference type="ARBA" id="ARBA00022729"/>
    </source>
</evidence>
<dbReference type="OrthoDB" id="9805957at2759"/>
<dbReference type="GO" id="GO:0034157">
    <property type="term" value="P:positive regulation of toll-like receptor 7 signaling pathway"/>
    <property type="evidence" value="ECO:0007669"/>
    <property type="project" value="TreeGrafter"/>
</dbReference>
<evidence type="ECO:0000256" key="4">
    <source>
        <dbReference type="ARBA" id="ARBA00023157"/>
    </source>
</evidence>
<dbReference type="Ensembl" id="ENSCPOT00000047125.1">
    <property type="protein sequence ID" value="ENSCPOP00000021361.1"/>
    <property type="gene ID" value="ENSCPOG00000038425.1"/>
</dbReference>
<evidence type="ECO:0000256" key="6">
    <source>
        <dbReference type="ARBA" id="ARBA00023319"/>
    </source>
</evidence>
<dbReference type="PANTHER" id="PTHR16423:SF9">
    <property type="entry name" value="TREM-LIKE TRANSCRIPT 4 PROTEIN"/>
    <property type="match status" value="1"/>
</dbReference>
<dbReference type="InParanoid" id="A0A286X7G0"/>
<keyword evidence="4" id="KW-1015">Disulfide bond</keyword>
<dbReference type="GO" id="GO:0002376">
    <property type="term" value="P:immune system process"/>
    <property type="evidence" value="ECO:0007669"/>
    <property type="project" value="UniProtKB-KW"/>
</dbReference>
<dbReference type="InterPro" id="IPR052314">
    <property type="entry name" value="Immune_rcpt_domain"/>
</dbReference>
<reference evidence="10" key="3">
    <citation type="submission" date="2025-09" db="UniProtKB">
        <authorList>
            <consortium name="Ensembl"/>
        </authorList>
    </citation>
    <scope>IDENTIFICATION</scope>
    <source>
        <strain evidence="10">2N</strain>
    </source>
</reference>
<dbReference type="STRING" id="10141.ENSCPOP00000021361"/>
<evidence type="ECO:0000256" key="8">
    <source>
        <dbReference type="SAM" id="SignalP"/>
    </source>
</evidence>
<dbReference type="VEuPathDB" id="HostDB:ENSCPOG00000038425"/>
<dbReference type="GO" id="GO:0005886">
    <property type="term" value="C:plasma membrane"/>
    <property type="evidence" value="ECO:0007669"/>
    <property type="project" value="UniProtKB-SubCell"/>
</dbReference>
<dbReference type="InterPro" id="IPR036179">
    <property type="entry name" value="Ig-like_dom_sf"/>
</dbReference>
<feature type="domain" description="Ig-like" evidence="9">
    <location>
        <begin position="11"/>
        <end position="130"/>
    </location>
</feature>
<accession>A0A286X7G0</accession>
<dbReference type="GO" id="GO:0038023">
    <property type="term" value="F:signaling receptor activity"/>
    <property type="evidence" value="ECO:0007669"/>
    <property type="project" value="TreeGrafter"/>
</dbReference>
<dbReference type="Bgee" id="ENSCPOG00000038425">
    <property type="expression patterns" value="Expressed in thyroid gland"/>
</dbReference>
<proteinExistence type="predicted"/>
<evidence type="ECO:0000256" key="1">
    <source>
        <dbReference type="ARBA" id="ARBA00004251"/>
    </source>
</evidence>
<dbReference type="InterPro" id="IPR013106">
    <property type="entry name" value="Ig_V-set"/>
</dbReference>
<feature type="signal peptide" evidence="8">
    <location>
        <begin position="1"/>
        <end position="27"/>
    </location>
</feature>
<dbReference type="PANTHER" id="PTHR16423">
    <property type="entry name" value="TREM-LIKE TRANSCRIPT PROTEIN"/>
    <property type="match status" value="1"/>
</dbReference>
<feature type="transmembrane region" description="Helical" evidence="7">
    <location>
        <begin position="178"/>
        <end position="205"/>
    </location>
</feature>
<dbReference type="EMBL" id="AAKN02021421">
    <property type="status" value="NOT_ANNOTATED_CDS"/>
    <property type="molecule type" value="Genomic_DNA"/>
</dbReference>
<keyword evidence="2 8" id="KW-0732">Signal</keyword>
<keyword evidence="3" id="KW-0391">Immunity</keyword>
<dbReference type="CDD" id="cd05716">
    <property type="entry name" value="IgV_pIgR_like"/>
    <property type="match status" value="1"/>
</dbReference>
<comment type="subcellular location">
    <subcellularLocation>
        <location evidence="1">Cell membrane</location>
        <topology evidence="1">Single-pass type I membrane protein</topology>
    </subcellularLocation>
</comment>
<evidence type="ECO:0000256" key="7">
    <source>
        <dbReference type="SAM" id="Phobius"/>
    </source>
</evidence>
<dbReference type="OMA" id="PYQSKTW"/>
<organism evidence="10 11">
    <name type="scientific">Cavia porcellus</name>
    <name type="common">Guinea pig</name>
    <dbReference type="NCBI Taxonomy" id="10141"/>
    <lineage>
        <taxon>Eukaryota</taxon>
        <taxon>Metazoa</taxon>
        <taxon>Chordata</taxon>
        <taxon>Craniata</taxon>
        <taxon>Vertebrata</taxon>
        <taxon>Euteleostomi</taxon>
        <taxon>Mammalia</taxon>
        <taxon>Eutheria</taxon>
        <taxon>Euarchontoglires</taxon>
        <taxon>Glires</taxon>
        <taxon>Rodentia</taxon>
        <taxon>Hystricomorpha</taxon>
        <taxon>Caviidae</taxon>
        <taxon>Cavia</taxon>
    </lineage>
</organism>
<evidence type="ECO:0000256" key="5">
    <source>
        <dbReference type="ARBA" id="ARBA00023170"/>
    </source>
</evidence>
<reference evidence="10" key="2">
    <citation type="submission" date="2025-08" db="UniProtKB">
        <authorList>
            <consortium name="Ensembl"/>
        </authorList>
    </citation>
    <scope>IDENTIFICATION</scope>
    <source>
        <strain evidence="10">2N</strain>
    </source>
</reference>
<dbReference type="EMBL" id="AAKN02021423">
    <property type="status" value="NOT_ANNOTATED_CDS"/>
    <property type="molecule type" value="Genomic_DNA"/>
</dbReference>
<keyword evidence="7" id="KW-0812">Transmembrane</keyword>
<dbReference type="EMBL" id="AAKN02021422">
    <property type="status" value="NOT_ANNOTATED_CDS"/>
    <property type="molecule type" value="Genomic_DNA"/>
</dbReference>
<dbReference type="InterPro" id="IPR007110">
    <property type="entry name" value="Ig-like_dom"/>
</dbReference>
<dbReference type="Gene3D" id="2.60.40.10">
    <property type="entry name" value="Immunoglobulins"/>
    <property type="match status" value="1"/>
</dbReference>
<evidence type="ECO:0000313" key="11">
    <source>
        <dbReference type="Proteomes" id="UP000005447"/>
    </source>
</evidence>
<keyword evidence="7" id="KW-0472">Membrane</keyword>
<feature type="chain" id="PRO_5011528210" description="Ig-like domain-containing protein" evidence="8">
    <location>
        <begin position="28"/>
        <end position="254"/>
    </location>
</feature>
<dbReference type="FunCoup" id="A0A286X7G0">
    <property type="interactions" value="100"/>
</dbReference>
<keyword evidence="5" id="KW-0675">Receptor</keyword>
<keyword evidence="6" id="KW-0393">Immunoglobulin domain</keyword>
<evidence type="ECO:0000256" key="3">
    <source>
        <dbReference type="ARBA" id="ARBA00022859"/>
    </source>
</evidence>
<dbReference type="InterPro" id="IPR003599">
    <property type="entry name" value="Ig_sub"/>
</dbReference>
<dbReference type="PROSITE" id="PS50835">
    <property type="entry name" value="IG_LIKE"/>
    <property type="match status" value="1"/>
</dbReference>
<dbReference type="InterPro" id="IPR013783">
    <property type="entry name" value="Ig-like_fold"/>
</dbReference>
<dbReference type="SMART" id="SM00409">
    <property type="entry name" value="IG"/>
    <property type="match status" value="1"/>
</dbReference>
<dbReference type="FunFam" id="2.60.40.10:FF:000370">
    <property type="entry name" value="CMRF35-like molecule 1"/>
    <property type="match status" value="1"/>
</dbReference>
<name>A0A286X7G0_CAVPO</name>
<dbReference type="KEGG" id="cpoc:100720164"/>
<keyword evidence="11" id="KW-1185">Reference proteome</keyword>
<dbReference type="RefSeq" id="XP_003473704.3">
    <property type="nucleotide sequence ID" value="XM_003473656.5"/>
</dbReference>
<dbReference type="Proteomes" id="UP000005447">
    <property type="component" value="Unassembled WGS sequence"/>
</dbReference>
<dbReference type="GeneID" id="100720164"/>
<dbReference type="RefSeq" id="XP_063094988.1">
    <property type="nucleotide sequence ID" value="XM_063238918.1"/>
</dbReference>
<protein>
    <recommendedName>
        <fullName evidence="9">Ig-like domain-containing protein</fullName>
    </recommendedName>
</protein>
<dbReference type="GeneTree" id="ENSGT00940000153835"/>
<sequence length="254" mass="27503">MACRSSFLLLPPVLLVLLATGSRLLTADSVELQAVEGQTLTVRCSYTPETGPYVSKSWCRQTSVKSCTRVVTTYQPQTAVEKSRHTIWDDPEAGFLVVNITDLQEDDSGSYWCGNYNASENTIFILRNITLVVSPAPSSAPTWTTTTALVSSPEGTSGLSFNGSEHRRNSGAASSPDLLFLLECGLLALKAALLLVLCAVLCCWWGCRGHKDTVVTEGMEISDYANFTHAPEPLGIVGHIPGHRRNTYSPAPDH</sequence>
<evidence type="ECO:0000313" key="10">
    <source>
        <dbReference type="Ensembl" id="ENSCPOP00000021361.1"/>
    </source>
</evidence>
<dbReference type="SUPFAM" id="SSF48726">
    <property type="entry name" value="Immunoglobulin"/>
    <property type="match status" value="1"/>
</dbReference>